<keyword evidence="2" id="KW-1185">Reference proteome</keyword>
<comment type="caution">
    <text evidence="1">The sequence shown here is derived from an EMBL/GenBank/DDBJ whole genome shotgun (WGS) entry which is preliminary data.</text>
</comment>
<proteinExistence type="predicted"/>
<dbReference type="InterPro" id="IPR029063">
    <property type="entry name" value="SAM-dependent_MTases_sf"/>
</dbReference>
<name>A0ABP7GLI9_9ACTN</name>
<gene>
    <name evidence="1" type="ORF">GCM10022402_46490</name>
</gene>
<keyword evidence="1" id="KW-0489">Methyltransferase</keyword>
<dbReference type="Pfam" id="PF04672">
    <property type="entry name" value="Methyltransf_19"/>
    <property type="match status" value="1"/>
</dbReference>
<keyword evidence="1" id="KW-0808">Transferase</keyword>
<dbReference type="PIRSF" id="PIRSF017393">
    <property type="entry name" value="MTase_SAV2177"/>
    <property type="match status" value="1"/>
</dbReference>
<dbReference type="GO" id="GO:0032259">
    <property type="term" value="P:methylation"/>
    <property type="evidence" value="ECO:0007669"/>
    <property type="project" value="UniProtKB-KW"/>
</dbReference>
<evidence type="ECO:0000313" key="1">
    <source>
        <dbReference type="EMBL" id="GAA3763866.1"/>
    </source>
</evidence>
<dbReference type="RefSeq" id="WP_344976516.1">
    <property type="nucleotide sequence ID" value="NZ_BAABDD010000040.1"/>
</dbReference>
<dbReference type="Proteomes" id="UP001500908">
    <property type="component" value="Unassembled WGS sequence"/>
</dbReference>
<protein>
    <submittedName>
        <fullName evidence="1">SAM-dependent methyltransferase</fullName>
    </submittedName>
</protein>
<dbReference type="InterPro" id="IPR006764">
    <property type="entry name" value="SAM_dep_MeTrfase_SAV2177_type"/>
</dbReference>
<reference evidence="2" key="1">
    <citation type="journal article" date="2019" name="Int. J. Syst. Evol. Microbiol.">
        <title>The Global Catalogue of Microorganisms (GCM) 10K type strain sequencing project: providing services to taxonomists for standard genome sequencing and annotation.</title>
        <authorList>
            <consortium name="The Broad Institute Genomics Platform"/>
            <consortium name="The Broad Institute Genome Sequencing Center for Infectious Disease"/>
            <person name="Wu L."/>
            <person name="Ma J."/>
        </authorList>
    </citation>
    <scope>NUCLEOTIDE SEQUENCE [LARGE SCALE GENOMIC DNA]</scope>
    <source>
        <strain evidence="2">JCM 17137</strain>
    </source>
</reference>
<organism evidence="1 2">
    <name type="scientific">Salinactinospora qingdaonensis</name>
    <dbReference type="NCBI Taxonomy" id="702744"/>
    <lineage>
        <taxon>Bacteria</taxon>
        <taxon>Bacillati</taxon>
        <taxon>Actinomycetota</taxon>
        <taxon>Actinomycetes</taxon>
        <taxon>Streptosporangiales</taxon>
        <taxon>Nocardiopsidaceae</taxon>
        <taxon>Salinactinospora</taxon>
    </lineage>
</organism>
<dbReference type="SUPFAM" id="SSF53335">
    <property type="entry name" value="S-adenosyl-L-methionine-dependent methyltransferases"/>
    <property type="match status" value="1"/>
</dbReference>
<dbReference type="EMBL" id="BAABDD010000040">
    <property type="protein sequence ID" value="GAA3763866.1"/>
    <property type="molecule type" value="Genomic_DNA"/>
</dbReference>
<evidence type="ECO:0000313" key="2">
    <source>
        <dbReference type="Proteomes" id="UP001500908"/>
    </source>
</evidence>
<accession>A0ABP7GLI9</accession>
<sequence>MSQTPEWMKPTPESAAFPPEIDMTVAHSARMYDWWLGGKDNFPADRELGRAFLEVIPNMKEMARANRDFVSRAVRYLAREAQLSQFLDIGTGIPTSPNVHEIAQGIEPASRVLYLDNDPIVLAHARALMTSSPEGRTAYIHADVREPEQILSSPELQKVLDLDQPVGLMMVAVLMLLHDEEDPWGKTRTIMDALPSGSYMALTHPSADFDPEAVARAVEAATQAQVTLVPRERSAVQRFFGDWELVEPGLVPVMAWRPDEEPENPNATYYWAGIARKP</sequence>
<dbReference type="GO" id="GO:0008168">
    <property type="term" value="F:methyltransferase activity"/>
    <property type="evidence" value="ECO:0007669"/>
    <property type="project" value="UniProtKB-KW"/>
</dbReference>
<dbReference type="Gene3D" id="3.40.50.150">
    <property type="entry name" value="Vaccinia Virus protein VP39"/>
    <property type="match status" value="1"/>
</dbReference>